<feature type="region of interest" description="Disordered" evidence="1">
    <location>
        <begin position="77"/>
        <end position="102"/>
    </location>
</feature>
<reference evidence="2" key="1">
    <citation type="submission" date="2021-02" db="EMBL/GenBank/DDBJ databases">
        <authorList>
            <person name="Nowell W R."/>
        </authorList>
    </citation>
    <scope>NUCLEOTIDE SEQUENCE</scope>
    <source>
        <strain evidence="2">Ploen Becks lab</strain>
    </source>
</reference>
<evidence type="ECO:0000313" key="2">
    <source>
        <dbReference type="EMBL" id="CAF0809405.1"/>
    </source>
</evidence>
<accession>A0A813T4C6</accession>
<name>A0A813T4C6_9BILA</name>
<evidence type="ECO:0000256" key="1">
    <source>
        <dbReference type="SAM" id="MobiDB-lite"/>
    </source>
</evidence>
<dbReference type="EMBL" id="CAJNOC010000848">
    <property type="protein sequence ID" value="CAF0809405.1"/>
    <property type="molecule type" value="Genomic_DNA"/>
</dbReference>
<feature type="compositionally biased region" description="Acidic residues" evidence="1">
    <location>
        <begin position="87"/>
        <end position="101"/>
    </location>
</feature>
<protein>
    <submittedName>
        <fullName evidence="2">Uncharacterized protein</fullName>
    </submittedName>
</protein>
<dbReference type="OrthoDB" id="10594439at2759"/>
<dbReference type="AlphaFoldDB" id="A0A813T4C6"/>
<organism evidence="2 3">
    <name type="scientific">Brachionus calyciflorus</name>
    <dbReference type="NCBI Taxonomy" id="104777"/>
    <lineage>
        <taxon>Eukaryota</taxon>
        <taxon>Metazoa</taxon>
        <taxon>Spiralia</taxon>
        <taxon>Gnathifera</taxon>
        <taxon>Rotifera</taxon>
        <taxon>Eurotatoria</taxon>
        <taxon>Monogononta</taxon>
        <taxon>Pseudotrocha</taxon>
        <taxon>Ploima</taxon>
        <taxon>Brachionidae</taxon>
        <taxon>Brachionus</taxon>
    </lineage>
</organism>
<keyword evidence="3" id="KW-1185">Reference proteome</keyword>
<comment type="caution">
    <text evidence="2">The sequence shown here is derived from an EMBL/GenBank/DDBJ whole genome shotgun (WGS) entry which is preliminary data.</text>
</comment>
<gene>
    <name evidence="2" type="ORF">OXX778_LOCUS6894</name>
</gene>
<sequence length="115" mass="13277">MTNLIDFEIDSTLNETEIESSFLKKMDSNEIIMLSNTPKTDHDDLLNIKFNMDSVDQVDRTELFLAKVNAHITSQILGNHRSHEDKVEDDDHDDDDDDDDSSFFLHKDITFSISK</sequence>
<evidence type="ECO:0000313" key="3">
    <source>
        <dbReference type="Proteomes" id="UP000663879"/>
    </source>
</evidence>
<dbReference type="Proteomes" id="UP000663879">
    <property type="component" value="Unassembled WGS sequence"/>
</dbReference>
<proteinExistence type="predicted"/>